<dbReference type="Gene3D" id="1.10.246.130">
    <property type="match status" value="1"/>
</dbReference>
<name>A0A0F9XLY7_9ZZZZ</name>
<dbReference type="PRINTS" id="PR01210">
    <property type="entry name" value="GGTRANSPTASE"/>
</dbReference>
<dbReference type="NCBIfam" id="TIGR00066">
    <property type="entry name" value="g_glut_trans"/>
    <property type="match status" value="1"/>
</dbReference>
<dbReference type="InterPro" id="IPR051792">
    <property type="entry name" value="GGT_bact"/>
</dbReference>
<evidence type="ECO:0008006" key="3">
    <source>
        <dbReference type="Google" id="ProtNLM"/>
    </source>
</evidence>
<organism evidence="2">
    <name type="scientific">marine sediment metagenome</name>
    <dbReference type="NCBI Taxonomy" id="412755"/>
    <lineage>
        <taxon>unclassified sequences</taxon>
        <taxon>metagenomes</taxon>
        <taxon>ecological metagenomes</taxon>
    </lineage>
</organism>
<dbReference type="SUPFAM" id="SSF56235">
    <property type="entry name" value="N-terminal nucleophile aminohydrolases (Ntn hydrolases)"/>
    <property type="match status" value="1"/>
</dbReference>
<dbReference type="Pfam" id="PF01019">
    <property type="entry name" value="G_glu_transpept"/>
    <property type="match status" value="1"/>
</dbReference>
<dbReference type="InterPro" id="IPR043137">
    <property type="entry name" value="GGT_ssub_C"/>
</dbReference>
<proteinExistence type="predicted"/>
<protein>
    <recommendedName>
        <fullName evidence="3">Gamma-glutamyltransferase</fullName>
    </recommendedName>
</protein>
<accession>A0A0F9XLY7</accession>
<comment type="caution">
    <text evidence="2">The sequence shown here is derived from an EMBL/GenBank/DDBJ whole genome shotgun (WGS) entry which is preliminary data.</text>
</comment>
<gene>
    <name evidence="2" type="ORF">LCGC14_0200130</name>
</gene>
<dbReference type="InterPro" id="IPR000101">
    <property type="entry name" value="GGT_peptidase"/>
</dbReference>
<dbReference type="AlphaFoldDB" id="A0A0F9XLY7"/>
<dbReference type="PANTHER" id="PTHR43199">
    <property type="entry name" value="GLUTATHIONE HYDROLASE"/>
    <property type="match status" value="1"/>
</dbReference>
<dbReference type="InterPro" id="IPR029055">
    <property type="entry name" value="Ntn_hydrolases_N"/>
</dbReference>
<evidence type="ECO:0000313" key="2">
    <source>
        <dbReference type="EMBL" id="KKN93148.1"/>
    </source>
</evidence>
<dbReference type="GO" id="GO:0006751">
    <property type="term" value="P:glutathione catabolic process"/>
    <property type="evidence" value="ECO:0007669"/>
    <property type="project" value="InterPro"/>
</dbReference>
<keyword evidence="1" id="KW-0012">Acyltransferase</keyword>
<dbReference type="InterPro" id="IPR043138">
    <property type="entry name" value="GGT_lsub"/>
</dbReference>
<evidence type="ECO:0000256" key="1">
    <source>
        <dbReference type="ARBA" id="ARBA00023315"/>
    </source>
</evidence>
<dbReference type="PANTHER" id="PTHR43199:SF6">
    <property type="entry name" value="GLUTATHIONE HYDROLASE PROENZYME"/>
    <property type="match status" value="1"/>
</dbReference>
<dbReference type="GO" id="GO:0016746">
    <property type="term" value="F:acyltransferase activity"/>
    <property type="evidence" value="ECO:0007669"/>
    <property type="project" value="UniProtKB-KW"/>
</dbReference>
<reference evidence="2" key="1">
    <citation type="journal article" date="2015" name="Nature">
        <title>Complex archaea that bridge the gap between prokaryotes and eukaryotes.</title>
        <authorList>
            <person name="Spang A."/>
            <person name="Saw J.H."/>
            <person name="Jorgensen S.L."/>
            <person name="Zaremba-Niedzwiedzka K."/>
            <person name="Martijn J."/>
            <person name="Lind A.E."/>
            <person name="van Eijk R."/>
            <person name="Schleper C."/>
            <person name="Guy L."/>
            <person name="Ettema T.J."/>
        </authorList>
    </citation>
    <scope>NUCLEOTIDE SEQUENCE</scope>
</reference>
<keyword evidence="1" id="KW-0808">Transferase</keyword>
<dbReference type="Gene3D" id="3.60.20.40">
    <property type="match status" value="1"/>
</dbReference>
<dbReference type="EMBL" id="LAZR01000088">
    <property type="protein sequence ID" value="KKN93148.1"/>
    <property type="molecule type" value="Genomic_DNA"/>
</dbReference>
<sequence>MSKQQNWLPLITISLVGLLSASPLHAATAPGQQAVASAHPIATAAGHTVLDQGGNAFDAAVAVAATLAVVEPYSSGLGGGGFFLLRQPGNADQPYRFVDARETAPLSANRDLYRDSDGVVQRDPAINGPMAAGIPGVPAALAHLAEHYGKLPLSQSLAPAIAAAENGFSISEHYRTLAGYRLEVMNRYPETDRIFLRDSQIPPVGTVIKQPELAGTLRAIAASGRDGFYKGKVGELLIEGVRTAGGIWQQADLDDYKVIERSPIRFNASGYEVISAPLPSAGGIALAGILQGLETLPKAEPGSVQWTHQLVELMRRTYRDRAALLGDNDFVEVPVKQLTSADYAAKLAASVDPKHATRSSELGPLINFVEGDHTTHFSLIDADGNAVAATLSVNLPFGAAFTVPGTGVLLNNEMDDFAADPAGVNAYGLAGSEANAIAPGKRPLSSMTPTMLENDQQLAILGTPGGSRIITMVLLGALEAMRGEPVERWVSRARFHHQYLPDHIQVEDAAFSAEQQSALEAMGHRVEPVGRDYGNMQAVSWDKSSNQVTAASDPRGIGEANVQRVNARSDGHKAAKTGAIAQ</sequence>
<dbReference type="GO" id="GO:0036374">
    <property type="term" value="F:glutathione hydrolase activity"/>
    <property type="evidence" value="ECO:0007669"/>
    <property type="project" value="InterPro"/>
</dbReference>